<proteinExistence type="predicted"/>
<comment type="caution">
    <text evidence="2">The sequence shown here is derived from an EMBL/GenBank/DDBJ whole genome shotgun (WGS) entry which is preliminary data.</text>
</comment>
<evidence type="ECO:0000313" key="3">
    <source>
        <dbReference type="Proteomes" id="UP001281761"/>
    </source>
</evidence>
<evidence type="ECO:0000313" key="2">
    <source>
        <dbReference type="EMBL" id="KAK2948688.1"/>
    </source>
</evidence>
<sequence length="736" mass="83223">MKPFSDLAETPIQLLPSAMHLFVGSDDPRNRCSAHSLLSHVASFADGSSTDSIPSIGVLISSAQPDRHNTTTLFMKHITQHCPERLQLKLAETDTRDFHIHLEHRPELSLARICTCSQTPRHPTLLCMRMEELEDTVEGRLVTDRKGDWGGGVVSKWMVLRNLVGLTVGQFQRGRHALLIASAVTSATSRLLEHPTSLIRCTARLWKAMRRWMVIIGGDSKRNAKRGKCATVLLHISPPFFTAADEAWRRFSSLSSMTPQLVAGPHSTRGNDEIAVDCLEWKEYKRTHDVQQGRKTEHRHSRPGDLAHRIRSGSVSDQTHVTSSPSLTSCVGTVWSLQGQLATLQSLSNEQQTKNKHWEQTMGGLSRVKRREVLTKSKEMTEIDKKTDPSSSQAHSDLPSPQLPFSMDCSQFLNWDEEKLESEQEKAVVFRSLVATLKSQHALDALLEAKAVKFLESVDPPTQYSAAAFLRRLASSSDDYSTNFVQSIEALLSSASQVITTATMQMIKSLIVCGHSKVQLSLVQANLIPQLIVTLNPLSLSFAKTVNIHKCLMIIIALYFWYATPHNLIQLGIEDDNEQQAVHETVWKQFITPSEKYIWHLCVNRFSIVDRSQSESFLTLLTKILEISPYHQQTMDFVLNMPVILTIPSCLTFFGRDFSIWNFLNDLNTVLRDWNREGGEVQLMGKTILRMLRMEGFEDVMEEKLQNNRNKVRGRLIVRRSIEWNNLQGMNLPKQS</sequence>
<dbReference type="InterPro" id="IPR016024">
    <property type="entry name" value="ARM-type_fold"/>
</dbReference>
<keyword evidence="3" id="KW-1185">Reference proteome</keyword>
<name>A0ABQ9X8G5_9EUKA</name>
<dbReference type="InterPro" id="IPR011989">
    <property type="entry name" value="ARM-like"/>
</dbReference>
<dbReference type="Gene3D" id="1.25.10.10">
    <property type="entry name" value="Leucine-rich Repeat Variant"/>
    <property type="match status" value="1"/>
</dbReference>
<accession>A0ABQ9X8G5</accession>
<organism evidence="2 3">
    <name type="scientific">Blattamonas nauphoetae</name>
    <dbReference type="NCBI Taxonomy" id="2049346"/>
    <lineage>
        <taxon>Eukaryota</taxon>
        <taxon>Metamonada</taxon>
        <taxon>Preaxostyla</taxon>
        <taxon>Oxymonadida</taxon>
        <taxon>Blattamonas</taxon>
    </lineage>
</organism>
<feature type="region of interest" description="Disordered" evidence="1">
    <location>
        <begin position="289"/>
        <end position="323"/>
    </location>
</feature>
<gene>
    <name evidence="2" type="ORF">BLNAU_16326</name>
</gene>
<dbReference type="Proteomes" id="UP001281761">
    <property type="component" value="Unassembled WGS sequence"/>
</dbReference>
<feature type="compositionally biased region" description="Basic and acidic residues" evidence="1">
    <location>
        <begin position="378"/>
        <end position="388"/>
    </location>
</feature>
<dbReference type="EMBL" id="JARBJD010000170">
    <property type="protein sequence ID" value="KAK2948688.1"/>
    <property type="molecule type" value="Genomic_DNA"/>
</dbReference>
<protein>
    <submittedName>
        <fullName evidence="2">Uncharacterized protein</fullName>
    </submittedName>
</protein>
<reference evidence="2 3" key="1">
    <citation type="journal article" date="2022" name="bioRxiv">
        <title>Genomics of Preaxostyla Flagellates Illuminates Evolutionary Transitions and the Path Towards Mitochondrial Loss.</title>
        <authorList>
            <person name="Novak L.V.F."/>
            <person name="Treitli S.C."/>
            <person name="Pyrih J."/>
            <person name="Halakuc P."/>
            <person name="Pipaliya S.V."/>
            <person name="Vacek V."/>
            <person name="Brzon O."/>
            <person name="Soukal P."/>
            <person name="Eme L."/>
            <person name="Dacks J.B."/>
            <person name="Karnkowska A."/>
            <person name="Elias M."/>
            <person name="Hampl V."/>
        </authorList>
    </citation>
    <scope>NUCLEOTIDE SEQUENCE [LARGE SCALE GENOMIC DNA]</scope>
    <source>
        <strain evidence="2">NAU3</strain>
        <tissue evidence="2">Gut</tissue>
    </source>
</reference>
<evidence type="ECO:0000256" key="1">
    <source>
        <dbReference type="SAM" id="MobiDB-lite"/>
    </source>
</evidence>
<feature type="compositionally biased region" description="Polar residues" evidence="1">
    <location>
        <begin position="313"/>
        <end position="323"/>
    </location>
</feature>
<feature type="region of interest" description="Disordered" evidence="1">
    <location>
        <begin position="378"/>
        <end position="403"/>
    </location>
</feature>
<dbReference type="SUPFAM" id="SSF48371">
    <property type="entry name" value="ARM repeat"/>
    <property type="match status" value="1"/>
</dbReference>